<evidence type="ECO:0000313" key="1">
    <source>
        <dbReference type="EMBL" id="NEW08597.1"/>
    </source>
</evidence>
<proteinExistence type="predicted"/>
<sequence length="69" mass="8031">MQFAIIYKIQQVIKFPALNAIEESIEILKSYKLSFSQKMILALELEKIKKKNAIKRMAEGTTEKEYGHI</sequence>
<protein>
    <submittedName>
        <fullName evidence="1">Uncharacterized protein</fullName>
    </submittedName>
</protein>
<dbReference type="EMBL" id="JAAIKC010000010">
    <property type="protein sequence ID" value="NEW08597.1"/>
    <property type="molecule type" value="Genomic_DNA"/>
</dbReference>
<comment type="caution">
    <text evidence="1">The sequence shown here is derived from an EMBL/GenBank/DDBJ whole genome shotgun (WGS) entry which is preliminary data.</text>
</comment>
<name>A0A6G4A4M1_9BACL</name>
<dbReference type="AlphaFoldDB" id="A0A6G4A4M1"/>
<gene>
    <name evidence="1" type="ORF">GK047_21605</name>
</gene>
<reference evidence="1" key="1">
    <citation type="submission" date="2020-02" db="EMBL/GenBank/DDBJ databases">
        <authorList>
            <person name="Shen X.-R."/>
            <person name="Zhang Y.-X."/>
        </authorList>
    </citation>
    <scope>NUCLEOTIDE SEQUENCE</scope>
    <source>
        <strain evidence="1">SYP-B3998</strain>
    </source>
</reference>
<accession>A0A6G4A4M1</accession>
<organism evidence="1">
    <name type="scientific">Paenibacillus sp. SYP-B3998</name>
    <dbReference type="NCBI Taxonomy" id="2678564"/>
    <lineage>
        <taxon>Bacteria</taxon>
        <taxon>Bacillati</taxon>
        <taxon>Bacillota</taxon>
        <taxon>Bacilli</taxon>
        <taxon>Bacillales</taxon>
        <taxon>Paenibacillaceae</taxon>
        <taxon>Paenibacillus</taxon>
    </lineage>
</organism>
<dbReference type="RefSeq" id="WP_163951623.1">
    <property type="nucleotide sequence ID" value="NZ_JAAIKC010000010.1"/>
</dbReference>